<dbReference type="SUPFAM" id="SSF56752">
    <property type="entry name" value="D-aminoacid aminotransferase-like PLP-dependent enzymes"/>
    <property type="match status" value="1"/>
</dbReference>
<dbReference type="Gene3D" id="3.30.470.10">
    <property type="match status" value="1"/>
</dbReference>
<keyword evidence="4" id="KW-1185">Reference proteome</keyword>
<protein>
    <recommendedName>
        <fullName evidence="2">Probable branched-chain-amino-acid aminotransferase</fullName>
    </recommendedName>
</protein>
<sequence length="264" mass="28434">MSIVWLNGALLPAQEARIDPADRGFLLGDGIFETMRVRNGDIRFLSRHLERLSQGTTLLRLPTPAHSAISDALHAVLQANRIESGSLRLTLTRGTGPRGVLPPENSTPTLLIAGFPASAPPTPARLCLSTQTRDGHSPLCRIKHLNYLPNILARLEARDANADDALLCAPNGHLAEATGANLLILRNGRLLTPPLQDGALPGIARGLLIESGLCHEASLTPHDLHRAEASWLVNSLSLRPVCAFEGTSFAIHEEWTAKLQNILS</sequence>
<dbReference type="AlphaFoldDB" id="A0A1D8UV44"/>
<dbReference type="KEGG" id="kba:A0U89_10570"/>
<dbReference type="PANTHER" id="PTHR42743">
    <property type="entry name" value="AMINO-ACID AMINOTRANSFERASE"/>
    <property type="match status" value="1"/>
</dbReference>
<dbReference type="STRING" id="153496.A0U89_10570"/>
<dbReference type="GO" id="GO:0008696">
    <property type="term" value="F:4-amino-4-deoxychorismate lyase activity"/>
    <property type="evidence" value="ECO:0007669"/>
    <property type="project" value="TreeGrafter"/>
</dbReference>
<dbReference type="InterPro" id="IPR036038">
    <property type="entry name" value="Aminotransferase-like"/>
</dbReference>
<evidence type="ECO:0000256" key="2">
    <source>
        <dbReference type="ARBA" id="ARBA00014472"/>
    </source>
</evidence>
<dbReference type="InterPro" id="IPR043132">
    <property type="entry name" value="BCAT-like_C"/>
</dbReference>
<dbReference type="GO" id="GO:0005829">
    <property type="term" value="C:cytosol"/>
    <property type="evidence" value="ECO:0007669"/>
    <property type="project" value="TreeGrafter"/>
</dbReference>
<evidence type="ECO:0000313" key="4">
    <source>
        <dbReference type="Proteomes" id="UP000179145"/>
    </source>
</evidence>
<dbReference type="OrthoDB" id="9805628at2"/>
<dbReference type="PANTHER" id="PTHR42743:SF2">
    <property type="entry name" value="AMINODEOXYCHORISMATE LYASE"/>
    <property type="match status" value="1"/>
</dbReference>
<dbReference type="Pfam" id="PF01063">
    <property type="entry name" value="Aminotran_4"/>
    <property type="match status" value="1"/>
</dbReference>
<dbReference type="RefSeq" id="WP_070403095.1">
    <property type="nucleotide sequence ID" value="NZ_BJVW01000001.1"/>
</dbReference>
<comment type="similarity">
    <text evidence="1">Belongs to the class-IV pyridoxal-phosphate-dependent aminotransferase family.</text>
</comment>
<name>A0A1D8UV44_9PROT</name>
<dbReference type="Gene3D" id="3.20.10.10">
    <property type="entry name" value="D-amino Acid Aminotransferase, subunit A, domain 2"/>
    <property type="match status" value="1"/>
</dbReference>
<organism evidence="3 4">
    <name type="scientific">Kozakia baliensis</name>
    <dbReference type="NCBI Taxonomy" id="153496"/>
    <lineage>
        <taxon>Bacteria</taxon>
        <taxon>Pseudomonadati</taxon>
        <taxon>Pseudomonadota</taxon>
        <taxon>Alphaproteobacteria</taxon>
        <taxon>Acetobacterales</taxon>
        <taxon>Acetobacteraceae</taxon>
        <taxon>Kozakia</taxon>
    </lineage>
</organism>
<evidence type="ECO:0000256" key="1">
    <source>
        <dbReference type="ARBA" id="ARBA00009320"/>
    </source>
</evidence>
<evidence type="ECO:0000313" key="3">
    <source>
        <dbReference type="EMBL" id="AOX17511.1"/>
    </source>
</evidence>
<gene>
    <name evidence="3" type="ORF">A0U89_10570</name>
</gene>
<dbReference type="Proteomes" id="UP000179145">
    <property type="component" value="Chromosome"/>
</dbReference>
<reference evidence="3 4" key="1">
    <citation type="journal article" date="2016" name="Microb. Cell Fact.">
        <title>Dissection of exopolysaccharide biosynthesis in Kozakia baliensis.</title>
        <authorList>
            <person name="Brandt J.U."/>
            <person name="Jakob F."/>
            <person name="Behr J."/>
            <person name="Geissler A.J."/>
            <person name="Vogel R.F."/>
        </authorList>
    </citation>
    <scope>NUCLEOTIDE SEQUENCE [LARGE SCALE GENOMIC DNA]</scope>
    <source>
        <strain evidence="3 4">DSM 14400</strain>
    </source>
</reference>
<dbReference type="InterPro" id="IPR050571">
    <property type="entry name" value="Class-IV_PLP-Dep_Aminotrnsfr"/>
</dbReference>
<dbReference type="eggNOG" id="COG0115">
    <property type="taxonomic scope" value="Bacteria"/>
</dbReference>
<dbReference type="EMBL" id="CP014674">
    <property type="protein sequence ID" value="AOX17511.1"/>
    <property type="molecule type" value="Genomic_DNA"/>
</dbReference>
<dbReference type="GO" id="GO:0008153">
    <property type="term" value="P:4-aminobenzoate biosynthetic process"/>
    <property type="evidence" value="ECO:0007669"/>
    <property type="project" value="TreeGrafter"/>
</dbReference>
<dbReference type="InterPro" id="IPR043131">
    <property type="entry name" value="BCAT-like_N"/>
</dbReference>
<dbReference type="InterPro" id="IPR001544">
    <property type="entry name" value="Aminotrans_IV"/>
</dbReference>
<proteinExistence type="inferred from homology"/>
<accession>A0A1D8UV44</accession>